<feature type="binding site" evidence="9">
    <location>
        <position position="143"/>
    </location>
    <ligand>
        <name>Mg(2+)</name>
        <dbReference type="ChEBI" id="CHEBI:18420"/>
    </ligand>
</feature>
<dbReference type="InterPro" id="IPR029062">
    <property type="entry name" value="Class_I_gatase-like"/>
</dbReference>
<keyword evidence="5 9" id="KW-0067">ATP-binding</keyword>
<evidence type="ECO:0000256" key="10">
    <source>
        <dbReference type="SAM" id="MobiDB-lite"/>
    </source>
</evidence>
<dbReference type="Pfam" id="PF06418">
    <property type="entry name" value="CTP_synth_N"/>
    <property type="match status" value="1"/>
</dbReference>
<feature type="binding site" evidence="9">
    <location>
        <position position="17"/>
    </location>
    <ligand>
        <name>CTP</name>
        <dbReference type="ChEBI" id="CHEBI:37563"/>
        <note>allosteric inhibitor</note>
    </ligand>
</feature>
<keyword evidence="9" id="KW-0460">Magnesium</keyword>
<feature type="region of interest" description="Disordered" evidence="10">
    <location>
        <begin position="535"/>
        <end position="556"/>
    </location>
</feature>
<dbReference type="CDD" id="cd03113">
    <property type="entry name" value="CTPS_N"/>
    <property type="match status" value="1"/>
</dbReference>
<dbReference type="PANTHER" id="PTHR11550">
    <property type="entry name" value="CTP SYNTHASE"/>
    <property type="match status" value="1"/>
</dbReference>
<dbReference type="PROSITE" id="PS51273">
    <property type="entry name" value="GATASE_TYPE_1"/>
    <property type="match status" value="1"/>
</dbReference>
<evidence type="ECO:0000256" key="4">
    <source>
        <dbReference type="ARBA" id="ARBA00022741"/>
    </source>
</evidence>
<evidence type="ECO:0000256" key="2">
    <source>
        <dbReference type="ARBA" id="ARBA00007533"/>
    </source>
</evidence>
<evidence type="ECO:0000256" key="1">
    <source>
        <dbReference type="ARBA" id="ARBA00005171"/>
    </source>
</evidence>
<dbReference type="HAMAP" id="MF_01227">
    <property type="entry name" value="PyrG"/>
    <property type="match status" value="1"/>
</dbReference>
<keyword evidence="9" id="KW-0479">Metal-binding</keyword>
<comment type="catalytic activity">
    <reaction evidence="8 9">
        <text>UTP + L-glutamine + ATP + H2O = CTP + L-glutamate + ADP + phosphate + 2 H(+)</text>
        <dbReference type="Rhea" id="RHEA:26426"/>
        <dbReference type="ChEBI" id="CHEBI:15377"/>
        <dbReference type="ChEBI" id="CHEBI:15378"/>
        <dbReference type="ChEBI" id="CHEBI:29985"/>
        <dbReference type="ChEBI" id="CHEBI:30616"/>
        <dbReference type="ChEBI" id="CHEBI:37563"/>
        <dbReference type="ChEBI" id="CHEBI:43474"/>
        <dbReference type="ChEBI" id="CHEBI:46398"/>
        <dbReference type="ChEBI" id="CHEBI:58359"/>
        <dbReference type="ChEBI" id="CHEBI:456216"/>
        <dbReference type="EC" id="6.3.4.2"/>
    </reaction>
</comment>
<keyword evidence="14" id="KW-1185">Reference proteome</keyword>
<feature type="binding site" evidence="9">
    <location>
        <begin position="190"/>
        <end position="195"/>
    </location>
    <ligand>
        <name>UTP</name>
        <dbReference type="ChEBI" id="CHEBI:46398"/>
    </ligand>
</feature>
<feature type="binding site" evidence="9">
    <location>
        <begin position="150"/>
        <end position="152"/>
    </location>
    <ligand>
        <name>CTP</name>
        <dbReference type="ChEBI" id="CHEBI:37563"/>
        <note>allosteric inhibitor</note>
    </ligand>
</feature>
<feature type="active site" evidence="9">
    <location>
        <position position="512"/>
    </location>
</feature>
<gene>
    <name evidence="9" type="primary">pyrG</name>
    <name evidence="13" type="ORF">LZC94_38845</name>
</gene>
<feature type="binding site" evidence="9">
    <location>
        <begin position="190"/>
        <end position="195"/>
    </location>
    <ligand>
        <name>CTP</name>
        <dbReference type="ChEBI" id="CHEBI:37563"/>
        <note>allosteric inhibitor</note>
    </ligand>
</feature>
<dbReference type="GO" id="GO:0003883">
    <property type="term" value="F:CTP synthase activity"/>
    <property type="evidence" value="ECO:0007669"/>
    <property type="project" value="UniProtKB-EC"/>
</dbReference>
<evidence type="ECO:0000313" key="13">
    <source>
        <dbReference type="EMBL" id="WXB13779.1"/>
    </source>
</evidence>
<dbReference type="NCBIfam" id="NF003792">
    <property type="entry name" value="PRK05380.1"/>
    <property type="match status" value="1"/>
</dbReference>
<dbReference type="CDD" id="cd01746">
    <property type="entry name" value="GATase1_CTP_Synthase"/>
    <property type="match status" value="1"/>
</dbReference>
<dbReference type="SUPFAM" id="SSF52540">
    <property type="entry name" value="P-loop containing nucleoside triphosphate hydrolases"/>
    <property type="match status" value="1"/>
</dbReference>
<feature type="binding site" evidence="9">
    <location>
        <position position="58"/>
    </location>
    <ligand>
        <name>L-glutamine</name>
        <dbReference type="ChEBI" id="CHEBI:58359"/>
    </ligand>
</feature>
<dbReference type="Gene3D" id="3.40.50.880">
    <property type="match status" value="1"/>
</dbReference>
<comment type="activity regulation">
    <text evidence="9">Allosterically activated by GTP, when glutamine is the substrate; GTP has no effect on the reaction when ammonia is the substrate. The allosteric effector GTP functions by stabilizing the protein conformation that binds the tetrahedral intermediate(s) formed during glutamine hydrolysis. Inhibited by the product CTP, via allosteric rather than competitive inhibition.</text>
</comment>
<keyword evidence="6 9" id="KW-0315">Glutamine amidotransferase</keyword>
<dbReference type="SUPFAM" id="SSF52317">
    <property type="entry name" value="Class I glutamine amidotransferase-like"/>
    <property type="match status" value="1"/>
</dbReference>
<comment type="caution">
    <text evidence="9">Lacks conserved residue(s) required for the propagation of feature annotation.</text>
</comment>
<feature type="binding site" evidence="9">
    <location>
        <position position="75"/>
    </location>
    <ligand>
        <name>Mg(2+)</name>
        <dbReference type="ChEBI" id="CHEBI:18420"/>
    </ligand>
</feature>
<feature type="binding site" evidence="9">
    <location>
        <position position="17"/>
    </location>
    <ligand>
        <name>UTP</name>
        <dbReference type="ChEBI" id="CHEBI:46398"/>
    </ligand>
</feature>
<feature type="active site" description="Nucleophile; for glutamine hydrolysis" evidence="9">
    <location>
        <position position="384"/>
    </location>
</feature>
<evidence type="ECO:0000313" key="14">
    <source>
        <dbReference type="Proteomes" id="UP001370348"/>
    </source>
</evidence>
<feature type="binding site" evidence="9">
    <location>
        <position position="465"/>
    </location>
    <ligand>
        <name>L-glutamine</name>
        <dbReference type="ChEBI" id="CHEBI:58359"/>
    </ligand>
</feature>
<dbReference type="Pfam" id="PF00117">
    <property type="entry name" value="GATase"/>
    <property type="match status" value="1"/>
</dbReference>
<accession>A0ABZ2LS72</accession>
<dbReference type="Gene3D" id="3.40.50.300">
    <property type="entry name" value="P-loop containing nucleotide triphosphate hydrolases"/>
    <property type="match status" value="1"/>
</dbReference>
<evidence type="ECO:0000259" key="12">
    <source>
        <dbReference type="Pfam" id="PF06418"/>
    </source>
</evidence>
<evidence type="ECO:0000256" key="3">
    <source>
        <dbReference type="ARBA" id="ARBA00022598"/>
    </source>
</evidence>
<feature type="binding site" evidence="9">
    <location>
        <position position="75"/>
    </location>
    <ligand>
        <name>ATP</name>
        <dbReference type="ChEBI" id="CHEBI:30616"/>
    </ligand>
</feature>
<feature type="binding site" evidence="9">
    <location>
        <position position="244"/>
    </location>
    <ligand>
        <name>ATP</name>
        <dbReference type="ChEBI" id="CHEBI:30616"/>
    </ligand>
</feature>
<keyword evidence="3 9" id="KW-0436">Ligase</keyword>
<dbReference type="InterPro" id="IPR027417">
    <property type="entry name" value="P-loop_NTPase"/>
</dbReference>
<dbReference type="InterPro" id="IPR017926">
    <property type="entry name" value="GATASE"/>
</dbReference>
<comment type="catalytic activity">
    <reaction evidence="9">
        <text>UTP + NH4(+) + ATP = CTP + ADP + phosphate + 2 H(+)</text>
        <dbReference type="Rhea" id="RHEA:16597"/>
        <dbReference type="ChEBI" id="CHEBI:15378"/>
        <dbReference type="ChEBI" id="CHEBI:28938"/>
        <dbReference type="ChEBI" id="CHEBI:30616"/>
        <dbReference type="ChEBI" id="CHEBI:37563"/>
        <dbReference type="ChEBI" id="CHEBI:43474"/>
        <dbReference type="ChEBI" id="CHEBI:46398"/>
        <dbReference type="ChEBI" id="CHEBI:456216"/>
    </reaction>
</comment>
<feature type="binding site" evidence="9">
    <location>
        <begin position="385"/>
        <end position="388"/>
    </location>
    <ligand>
        <name>L-glutamine</name>
        <dbReference type="ChEBI" id="CHEBI:58359"/>
    </ligand>
</feature>
<comment type="catalytic activity">
    <reaction evidence="9">
        <text>L-glutamine + H2O = L-glutamate + NH4(+)</text>
        <dbReference type="Rhea" id="RHEA:15889"/>
        <dbReference type="ChEBI" id="CHEBI:15377"/>
        <dbReference type="ChEBI" id="CHEBI:28938"/>
        <dbReference type="ChEBI" id="CHEBI:29985"/>
        <dbReference type="ChEBI" id="CHEBI:58359"/>
    </reaction>
</comment>
<comment type="function">
    <text evidence="9">Catalyzes the ATP-dependent amination of UTP to CTP with either L-glutamine or ammonia as the source of nitrogen. Regulates intracellular CTP levels through interactions with the four ribonucleotide triphosphates.</text>
</comment>
<proteinExistence type="inferred from homology"/>
<dbReference type="InterPro" id="IPR033828">
    <property type="entry name" value="GATase1_CTP_Synthase"/>
</dbReference>
<dbReference type="NCBIfam" id="TIGR00337">
    <property type="entry name" value="PyrG"/>
    <property type="match status" value="1"/>
</dbReference>
<feature type="domain" description="CTP synthase N-terminal" evidence="12">
    <location>
        <begin position="7"/>
        <end position="269"/>
    </location>
</feature>
<organism evidence="13 14">
    <name type="scientific">Pendulispora albinea</name>
    <dbReference type="NCBI Taxonomy" id="2741071"/>
    <lineage>
        <taxon>Bacteria</taxon>
        <taxon>Pseudomonadati</taxon>
        <taxon>Myxococcota</taxon>
        <taxon>Myxococcia</taxon>
        <taxon>Myxococcales</taxon>
        <taxon>Sorangiineae</taxon>
        <taxon>Pendulisporaceae</taxon>
        <taxon>Pendulispora</taxon>
    </lineage>
</organism>
<dbReference type="Proteomes" id="UP001370348">
    <property type="component" value="Chromosome"/>
</dbReference>
<dbReference type="PANTHER" id="PTHR11550:SF0">
    <property type="entry name" value="CTP SYNTHASE-RELATED"/>
    <property type="match status" value="1"/>
</dbReference>
<feature type="binding site" evidence="9">
    <location>
        <position position="226"/>
    </location>
    <ligand>
        <name>UTP</name>
        <dbReference type="ChEBI" id="CHEBI:46398"/>
    </ligand>
</feature>
<reference evidence="13 14" key="1">
    <citation type="submission" date="2021-12" db="EMBL/GenBank/DDBJ databases">
        <title>Discovery of the Pendulisporaceae a myxobacterial family with distinct sporulation behavior and unique specialized metabolism.</title>
        <authorList>
            <person name="Garcia R."/>
            <person name="Popoff A."/>
            <person name="Bader C.D."/>
            <person name="Loehr J."/>
            <person name="Walesch S."/>
            <person name="Walt C."/>
            <person name="Boldt J."/>
            <person name="Bunk B."/>
            <person name="Haeckl F.J.F.P.J."/>
            <person name="Gunesch A.P."/>
            <person name="Birkelbach J."/>
            <person name="Nuebel U."/>
            <person name="Pietschmann T."/>
            <person name="Bach T."/>
            <person name="Mueller R."/>
        </authorList>
    </citation>
    <scope>NUCLEOTIDE SEQUENCE [LARGE SCALE GENOMIC DNA]</scope>
    <source>
        <strain evidence="13 14">MSr11954</strain>
    </source>
</reference>
<keyword evidence="4 9" id="KW-0547">Nucleotide-binding</keyword>
<feature type="binding site" evidence="9">
    <location>
        <begin position="18"/>
        <end position="23"/>
    </location>
    <ligand>
        <name>ATP</name>
        <dbReference type="ChEBI" id="CHEBI:30616"/>
    </ligand>
</feature>
<comment type="subunit">
    <text evidence="9">Homotetramer.</text>
</comment>
<feature type="binding site" evidence="9">
    <location>
        <position position="408"/>
    </location>
    <ligand>
        <name>L-glutamine</name>
        <dbReference type="ChEBI" id="CHEBI:58359"/>
    </ligand>
</feature>
<dbReference type="InterPro" id="IPR004468">
    <property type="entry name" value="CTP_synthase"/>
</dbReference>
<protein>
    <recommendedName>
        <fullName evidence="9">CTP synthase</fullName>
        <ecNumber evidence="9">6.3.4.2</ecNumber>
    </recommendedName>
    <alternativeName>
        <fullName evidence="9">Cytidine 5'-triphosphate synthase</fullName>
    </alternativeName>
    <alternativeName>
        <fullName evidence="9">Cytidine triphosphate synthetase</fullName>
        <shortName evidence="9">CTP synthetase</shortName>
        <shortName evidence="9">CTPS</shortName>
    </alternativeName>
    <alternativeName>
        <fullName evidence="9">UTP--ammonia ligase</fullName>
    </alternativeName>
</protein>
<evidence type="ECO:0000256" key="9">
    <source>
        <dbReference type="HAMAP-Rule" id="MF_01227"/>
    </source>
</evidence>
<name>A0ABZ2LS72_9BACT</name>
<dbReference type="InterPro" id="IPR017456">
    <property type="entry name" value="CTP_synthase_N"/>
</dbReference>
<evidence type="ECO:0000256" key="5">
    <source>
        <dbReference type="ARBA" id="ARBA00022840"/>
    </source>
</evidence>
<feature type="binding site" evidence="9">
    <location>
        <position position="226"/>
    </location>
    <ligand>
        <name>CTP</name>
        <dbReference type="ChEBI" id="CHEBI:37563"/>
        <note>allosteric inhibitor</note>
    </ligand>
</feature>
<comment type="miscellaneous">
    <text evidence="9">CTPSs have evolved a hybrid strategy for distinguishing between UTP and CTP. The overlapping regions of the product feedback inhibitory and substrate sites recognize a common feature in both compounds, the triphosphate moiety. To differentiate isosteric substrate and product pyrimidine rings, an additional pocket far from the expected kinase/ligase catalytic site, specifically recognizes the cytosine and ribose portions of the product inhibitor.</text>
</comment>
<feature type="binding site" evidence="9">
    <location>
        <position position="357"/>
    </location>
    <ligand>
        <name>L-glutamine</name>
        <dbReference type="ChEBI" id="CHEBI:58359"/>
    </ligand>
</feature>
<comment type="pathway">
    <text evidence="1 9">Pyrimidine metabolism; CTP biosynthesis via de novo pathway; CTP from UDP: step 2/2.</text>
</comment>
<feature type="active site" evidence="9">
    <location>
        <position position="510"/>
    </location>
</feature>
<feature type="domain" description="Glutamine amidotransferase" evidence="11">
    <location>
        <begin position="305"/>
        <end position="529"/>
    </location>
</feature>
<comment type="similarity">
    <text evidence="2 9">Belongs to the CTP synthase family.</text>
</comment>
<feature type="region of interest" description="Amidoligase domain" evidence="9">
    <location>
        <begin position="1"/>
        <end position="269"/>
    </location>
</feature>
<dbReference type="RefSeq" id="WP_394823395.1">
    <property type="nucleotide sequence ID" value="NZ_CP089984.1"/>
</dbReference>
<sequence length="556" mass="61486">MSRKPTKYVFVTGGVVSSIGKGLTSASVGALLEARGLRVTHVKLDPYINVDPGTMSPYQHGEVFVTDDGAETDLDLGHYERFTSVRMTRQNNFTTGRIYEAVISKERRGEYLGATVQVIPHITDEIKARVRDATDGVDVAIIEIGGTVGDIESLPFLEAIRQLKIEAGPQNALSMHVTLVPYIATAGELKTKPTQHSVKEMREIGIQPDILICRTAQPLSRSTKEKIALFSNVAVDAVVSAVDVSCIYEMPVWFHKEGVDELICERLNIWSRQPDLSTWQRVTERFTKPTKGSVKIGVVGKYVHLRDAYKSLHEALVHAGMQNDCRVELEYIDSEELEGSAVEGRLTQLDAILVPGGFGDRGTEGKIASIGYARENKIPFFGICLGMQLAVVEFARNVAHLTGANSAEFDKDAPHSVIDLMGDQKNVRNKGGTMRLGAFPCSLKAGTVAAEAYGTTEISERHRHRYEFANDYRDRLTDAGLILSGVSPDKRLVEMIELADHPYFVGCQFHPEFKSRPAAPHPLFARFVRAALERQMQRTRTSSEPRKAAAPHREIN</sequence>
<evidence type="ECO:0000256" key="7">
    <source>
        <dbReference type="ARBA" id="ARBA00022975"/>
    </source>
</evidence>
<dbReference type="EC" id="6.3.4.2" evidence="9"/>
<evidence type="ECO:0000256" key="8">
    <source>
        <dbReference type="ARBA" id="ARBA00047781"/>
    </source>
</evidence>
<keyword evidence="7 9" id="KW-0665">Pyrimidine biosynthesis</keyword>
<dbReference type="EMBL" id="CP089984">
    <property type="protein sequence ID" value="WXB13779.1"/>
    <property type="molecule type" value="Genomic_DNA"/>
</dbReference>
<evidence type="ECO:0000256" key="6">
    <source>
        <dbReference type="ARBA" id="ARBA00022962"/>
    </source>
</evidence>
<evidence type="ECO:0000259" key="11">
    <source>
        <dbReference type="Pfam" id="PF00117"/>
    </source>
</evidence>